<keyword evidence="1" id="KW-0175">Coiled coil</keyword>
<dbReference type="AlphaFoldDB" id="E9BPH9"/>
<feature type="region of interest" description="Disordered" evidence="2">
    <location>
        <begin position="1"/>
        <end position="52"/>
    </location>
</feature>
<sequence length="306" mass="33272">MSGLLGFREESPAVEVPIEDDISYNDSASQSSYTTSHSRSSSGSVYSTSTSATDNEAYQNLKLELAVAQENILELHQKYQDLERTSTYAKGQLENEIDILRLQLQRLKDEPVTSDEHATRPLGLEAAKAAADARVQELEAAAASSAEVASRLAAEHAEHVAGLEAAKAAADARVQELESSVAAVAEMLVKEPMIGTANCIVENKVVGKGVDEVVLARELQASLRQQLKQREAARSRLMDEVRELKAKLAAADAEKVEIAHNREVVEREVRRRAEATELTGLLAGQESGPGSRTKRYRSWCPACTVM</sequence>
<organism evidence="3 4">
    <name type="scientific">Leishmania donovani</name>
    <dbReference type="NCBI Taxonomy" id="5661"/>
    <lineage>
        <taxon>Eukaryota</taxon>
        <taxon>Discoba</taxon>
        <taxon>Euglenozoa</taxon>
        <taxon>Kinetoplastea</taxon>
        <taxon>Metakinetoplastina</taxon>
        <taxon>Trypanosomatida</taxon>
        <taxon>Trypanosomatidae</taxon>
        <taxon>Leishmaniinae</taxon>
        <taxon>Leishmania</taxon>
    </lineage>
</organism>
<gene>
    <name evidence="3" type="ORF">LDBPK_332400</name>
</gene>
<reference evidence="4" key="2">
    <citation type="submission" date="2011-02" db="EMBL/GenBank/DDBJ databases">
        <title>Whole genome sequencing of Leishmania donovani clinical lines reveals dynamic variation related to drug resistance.</title>
        <authorList>
            <person name="Downing T."/>
            <person name="Imamura H."/>
            <person name="Sanders M."/>
            <person name="Decuypere S."/>
            <person name="Hertz-Fowler C."/>
            <person name="Clark T.G."/>
            <person name="Rijal S."/>
            <person name="Sundar S."/>
            <person name="Quail M.A."/>
            <person name="De Doncker S."/>
            <person name="Maes I."/>
            <person name="Vanaerschot M."/>
            <person name="Stark O."/>
            <person name="Schonian G."/>
            <person name="Dujardin J.C."/>
            <person name="Berriman M."/>
        </authorList>
    </citation>
    <scope>NUCLEOTIDE SEQUENCE [LARGE SCALE GENOMIC DNA]</scope>
    <source>
        <strain evidence="4">BPK282A1</strain>
    </source>
</reference>
<dbReference type="PhylomeDB" id="E9BPH9"/>
<evidence type="ECO:0000313" key="4">
    <source>
        <dbReference type="Proteomes" id="UP000008980"/>
    </source>
</evidence>
<dbReference type="VEuPathDB" id="TriTrypDB:LdBPK_332400.1"/>
<dbReference type="RefSeq" id="XP_003864065.1">
    <property type="nucleotide sequence ID" value="XM_003864017.1"/>
</dbReference>
<evidence type="ECO:0000256" key="2">
    <source>
        <dbReference type="SAM" id="MobiDB-lite"/>
    </source>
</evidence>
<feature type="compositionally biased region" description="Low complexity" evidence="2">
    <location>
        <begin position="27"/>
        <end position="52"/>
    </location>
</feature>
<evidence type="ECO:0000313" key="3">
    <source>
        <dbReference type="EMBL" id="CBZ37383.1"/>
    </source>
</evidence>
<dbReference type="KEGG" id="ldo:LDBPK_332400"/>
<dbReference type="Proteomes" id="UP000008980">
    <property type="component" value="Chromosome 33"/>
</dbReference>
<accession>E9BPH9</accession>
<name>E9BPH9_LEIDO</name>
<proteinExistence type="predicted"/>
<protein>
    <submittedName>
        <fullName evidence="3">Uncharacterized protein</fullName>
    </submittedName>
</protein>
<reference evidence="3 4" key="1">
    <citation type="journal article" date="2011" name="Genome Res.">
        <title>Whole genome sequencing of multiple Leishmania donovani clinical isolates provides insights into population structure and mechanisms of drug resistance.</title>
        <authorList>
            <person name="Downing T."/>
            <person name="Imamura H."/>
            <person name="Decuypere S."/>
            <person name="Clark T.G."/>
            <person name="Coombs G.H."/>
            <person name="Cotton J.A."/>
            <person name="Hilley J.D."/>
            <person name="de Doncker S."/>
            <person name="Maes I."/>
            <person name="Mottram J.C."/>
            <person name="Quail M.A."/>
            <person name="Rijal S."/>
            <person name="Sanders M."/>
            <person name="Schonian G."/>
            <person name="Stark O."/>
            <person name="Sundar S."/>
            <person name="Vanaerschot M."/>
            <person name="Hertz-Fowler C."/>
            <person name="Dujardin J.C."/>
            <person name="Berriman M."/>
        </authorList>
    </citation>
    <scope>NUCLEOTIDE SEQUENCE [LARGE SCALE GENOMIC DNA]</scope>
    <source>
        <strain evidence="3 4">BPK282A1</strain>
    </source>
</reference>
<dbReference type="OMA" id="VKEPMIG"/>
<dbReference type="EMBL" id="FR799620">
    <property type="protein sequence ID" value="CBZ37383.1"/>
    <property type="molecule type" value="Genomic_DNA"/>
</dbReference>
<feature type="coiled-coil region" evidence="1">
    <location>
        <begin position="216"/>
        <end position="261"/>
    </location>
</feature>
<feature type="coiled-coil region" evidence="1">
    <location>
        <begin position="58"/>
        <end position="110"/>
    </location>
</feature>
<dbReference type="GeneID" id="13392461"/>
<evidence type="ECO:0000256" key="1">
    <source>
        <dbReference type="SAM" id="Coils"/>
    </source>
</evidence>